<feature type="binding site" evidence="14">
    <location>
        <position position="338"/>
    </location>
    <ligand>
        <name>S-adenosyl-L-methionine</name>
        <dbReference type="ChEBI" id="CHEBI:59789"/>
    </ligand>
</feature>
<protein>
    <recommendedName>
        <fullName evidence="4">16S rRNA (cytosine(967)-C(5))-methyltransferase</fullName>
        <ecNumber evidence="4">2.1.1.176</ecNumber>
    </recommendedName>
    <alternativeName>
        <fullName evidence="11">16S rRNA m5C967 methyltransferase</fullName>
    </alternativeName>
    <alternativeName>
        <fullName evidence="12">rRNA (cytosine-C(5)-)-methyltransferase RsmB</fullName>
    </alternativeName>
</protein>
<evidence type="ECO:0000256" key="3">
    <source>
        <dbReference type="ARBA" id="ARBA00007494"/>
    </source>
</evidence>
<dbReference type="CDD" id="cd02440">
    <property type="entry name" value="AdoMet_MTases"/>
    <property type="match status" value="1"/>
</dbReference>
<dbReference type="InterPro" id="IPR001678">
    <property type="entry name" value="MeTrfase_RsmB-F_NOP2_dom"/>
</dbReference>
<evidence type="ECO:0000259" key="15">
    <source>
        <dbReference type="PROSITE" id="PS51686"/>
    </source>
</evidence>
<dbReference type="InterPro" id="IPR004573">
    <property type="entry name" value="rRNA_ssu_MeTfrase_B"/>
</dbReference>
<dbReference type="EMBL" id="SMAB01000001">
    <property type="protein sequence ID" value="TCS84359.1"/>
    <property type="molecule type" value="Genomic_DNA"/>
</dbReference>
<keyword evidence="9 14" id="KW-0949">S-adenosyl-L-methionine</keyword>
<dbReference type="PANTHER" id="PTHR22807">
    <property type="entry name" value="NOP2 YEAST -RELATED NOL1/NOP2/FMU SUN DOMAIN-CONTAINING"/>
    <property type="match status" value="1"/>
</dbReference>
<feature type="binding site" evidence="14">
    <location>
        <position position="293"/>
    </location>
    <ligand>
        <name>S-adenosyl-L-methionine</name>
        <dbReference type="ChEBI" id="CHEBI:59789"/>
    </ligand>
</feature>
<dbReference type="AlphaFoldDB" id="A0A4V2UT58"/>
<gene>
    <name evidence="16" type="ORF">EDD72_10120</name>
</gene>
<dbReference type="GO" id="GO:0006355">
    <property type="term" value="P:regulation of DNA-templated transcription"/>
    <property type="evidence" value="ECO:0007669"/>
    <property type="project" value="InterPro"/>
</dbReference>
<accession>A0A4V2UT58</accession>
<evidence type="ECO:0000256" key="8">
    <source>
        <dbReference type="ARBA" id="ARBA00022679"/>
    </source>
</evidence>
<evidence type="ECO:0000256" key="6">
    <source>
        <dbReference type="ARBA" id="ARBA00022552"/>
    </source>
</evidence>
<dbReference type="GO" id="GO:0008649">
    <property type="term" value="F:rRNA methyltransferase activity"/>
    <property type="evidence" value="ECO:0007669"/>
    <property type="project" value="InterPro"/>
</dbReference>
<dbReference type="Pfam" id="PF01029">
    <property type="entry name" value="NusB"/>
    <property type="match status" value="1"/>
</dbReference>
<keyword evidence="10 14" id="KW-0694">RNA-binding</keyword>
<organism evidence="16 17">
    <name type="scientific">Tepidibacillus fermentans</name>
    <dbReference type="NCBI Taxonomy" id="1281767"/>
    <lineage>
        <taxon>Bacteria</taxon>
        <taxon>Bacillati</taxon>
        <taxon>Bacillota</taxon>
        <taxon>Bacilli</taxon>
        <taxon>Bacillales</taxon>
        <taxon>Bacillaceae</taxon>
        <taxon>Tepidibacillus</taxon>
    </lineage>
</organism>
<dbReference type="PROSITE" id="PS01153">
    <property type="entry name" value="NOL1_NOP2_SUN"/>
    <property type="match status" value="1"/>
</dbReference>
<dbReference type="InterPro" id="IPR029063">
    <property type="entry name" value="SAM-dependent_MTases_sf"/>
</dbReference>
<dbReference type="Proteomes" id="UP000295788">
    <property type="component" value="Unassembled WGS sequence"/>
</dbReference>
<dbReference type="Pfam" id="PF01189">
    <property type="entry name" value="Methyltr_RsmB-F"/>
    <property type="match status" value="1"/>
</dbReference>
<dbReference type="InterPro" id="IPR023267">
    <property type="entry name" value="RCMT"/>
</dbReference>
<keyword evidence="8 14" id="KW-0808">Transferase</keyword>
<comment type="caution">
    <text evidence="16">The sequence shown here is derived from an EMBL/GenBank/DDBJ whole genome shotgun (WGS) entry which is preliminary data.</text>
</comment>
<dbReference type="FunFam" id="1.10.940.10:FF:000006">
    <property type="entry name" value="16S rRNA (Cytosine(967)-C(5))-methyltransferase RsmB"/>
    <property type="match status" value="1"/>
</dbReference>
<dbReference type="InterPro" id="IPR018314">
    <property type="entry name" value="RsmB/NOL1/NOP2-like_CS"/>
</dbReference>
<evidence type="ECO:0000313" key="16">
    <source>
        <dbReference type="EMBL" id="TCS84359.1"/>
    </source>
</evidence>
<keyword evidence="17" id="KW-1185">Reference proteome</keyword>
<feature type="domain" description="SAM-dependent MTase RsmB/NOP-type" evidence="15">
    <location>
        <begin position="176"/>
        <end position="457"/>
    </location>
</feature>
<dbReference type="NCBIfam" id="NF011494">
    <property type="entry name" value="PRK14902.1"/>
    <property type="match status" value="1"/>
</dbReference>
<dbReference type="Gene3D" id="3.30.70.1170">
    <property type="entry name" value="Sun protein, domain 3"/>
    <property type="match status" value="1"/>
</dbReference>
<comment type="similarity">
    <text evidence="3 14">Belongs to the class I-like SAM-binding methyltransferase superfamily. RsmB/NOP family.</text>
</comment>
<evidence type="ECO:0000256" key="2">
    <source>
        <dbReference type="ARBA" id="ARBA00004496"/>
    </source>
</evidence>
<evidence type="ECO:0000256" key="9">
    <source>
        <dbReference type="ARBA" id="ARBA00022691"/>
    </source>
</evidence>
<keyword evidence="6" id="KW-0698">rRNA processing</keyword>
<evidence type="ECO:0000256" key="10">
    <source>
        <dbReference type="ARBA" id="ARBA00022884"/>
    </source>
</evidence>
<dbReference type="FunFam" id="3.40.50.150:FF:000257">
    <property type="entry name" value="16S rRNA methyltransferase"/>
    <property type="match status" value="1"/>
</dbReference>
<name>A0A4V2UT58_9BACI</name>
<reference evidence="16 17" key="1">
    <citation type="submission" date="2019-03" db="EMBL/GenBank/DDBJ databases">
        <title>Genomic Encyclopedia of Type Strains, Phase IV (KMG-IV): sequencing the most valuable type-strain genomes for metagenomic binning, comparative biology and taxonomic classification.</title>
        <authorList>
            <person name="Goeker M."/>
        </authorList>
    </citation>
    <scope>NUCLEOTIDE SEQUENCE [LARGE SCALE GENOMIC DNA]</scope>
    <source>
        <strain evidence="16 17">DSM 23802</strain>
    </source>
</reference>
<evidence type="ECO:0000256" key="7">
    <source>
        <dbReference type="ARBA" id="ARBA00022603"/>
    </source>
</evidence>
<dbReference type="InterPro" id="IPR006027">
    <property type="entry name" value="NusB_RsmB_TIM44"/>
</dbReference>
<evidence type="ECO:0000256" key="14">
    <source>
        <dbReference type="PROSITE-ProRule" id="PRU01023"/>
    </source>
</evidence>
<dbReference type="GO" id="GO:0005737">
    <property type="term" value="C:cytoplasm"/>
    <property type="evidence" value="ECO:0007669"/>
    <property type="project" value="UniProtKB-SubCell"/>
</dbReference>
<sequence>MKSMNKKWTAREVALDVLTKVDIHHSYSNLQLNQTLQKAQLSRTDANFATQVIYGTIQHLNRIDWMLMPFLRTPLEKLEPWVRNLLRISIYQIWYLDRIPPHAVVNEAVNIAKKRGHQGLSGMVNAILRNYLRKKDQLRIPDHLSVKEKIALEHSHPEWLVSRFIEDYGEEEAEQICRVNNLPPHHSIRINPLKISRDEMVKLLKEEYQDEIEVLPSPLSQQGIIVKGVGNLALSKWYEMGYFTVQDGSSMLVAEVLDPKPDMTVLDAAAAPGGKTTHIVEKMNDQGRIVAADLHKHKIRLIEEQQKRLGLHIIETILADARELKEHFSSIFDRILLDVPCSGLGVIRRKPDLKWAKTENQIQQITRVQREILETVAPLLKIGGVLVYSTCTMTKEENQNMILSFVNDHPEFELDPFLPRYLPQIVNDKLDASKGMIQILPHYFNTDGFFISRLIRK</sequence>
<dbReference type="InterPro" id="IPR049560">
    <property type="entry name" value="MeTrfase_RsmB-F_NOP2_cat"/>
</dbReference>
<evidence type="ECO:0000256" key="5">
    <source>
        <dbReference type="ARBA" id="ARBA00022490"/>
    </source>
</evidence>
<dbReference type="PROSITE" id="PS51686">
    <property type="entry name" value="SAM_MT_RSMB_NOP"/>
    <property type="match status" value="1"/>
</dbReference>
<feature type="active site" description="Nucleophile" evidence="14">
    <location>
        <position position="391"/>
    </location>
</feature>
<evidence type="ECO:0000256" key="12">
    <source>
        <dbReference type="ARBA" id="ARBA00031088"/>
    </source>
</evidence>
<proteinExistence type="inferred from homology"/>
<comment type="function">
    <text evidence="1">Specifically methylates the cytosine at position 967 (m5C967) of 16S rRNA.</text>
</comment>
<evidence type="ECO:0000256" key="4">
    <source>
        <dbReference type="ARBA" id="ARBA00012140"/>
    </source>
</evidence>
<dbReference type="NCBIfam" id="TIGR00563">
    <property type="entry name" value="rsmB"/>
    <property type="match status" value="1"/>
</dbReference>
<dbReference type="Pfam" id="PF22458">
    <property type="entry name" value="RsmF-B_ferredox"/>
    <property type="match status" value="1"/>
</dbReference>
<dbReference type="GO" id="GO:0003723">
    <property type="term" value="F:RNA binding"/>
    <property type="evidence" value="ECO:0007669"/>
    <property type="project" value="UniProtKB-UniRule"/>
</dbReference>
<keyword evidence="5" id="KW-0963">Cytoplasm</keyword>
<evidence type="ECO:0000313" key="17">
    <source>
        <dbReference type="Proteomes" id="UP000295788"/>
    </source>
</evidence>
<dbReference type="EC" id="2.1.1.176" evidence="4"/>
<dbReference type="SUPFAM" id="SSF48013">
    <property type="entry name" value="NusB-like"/>
    <property type="match status" value="1"/>
</dbReference>
<dbReference type="PANTHER" id="PTHR22807:SF53">
    <property type="entry name" value="RIBOSOMAL RNA SMALL SUBUNIT METHYLTRANSFERASE B-RELATED"/>
    <property type="match status" value="1"/>
</dbReference>
<dbReference type="Gene3D" id="3.40.50.150">
    <property type="entry name" value="Vaccinia Virus protein VP39"/>
    <property type="match status" value="1"/>
</dbReference>
<keyword evidence="7 14" id="KW-0489">Methyltransferase</keyword>
<dbReference type="InterPro" id="IPR054728">
    <property type="entry name" value="RsmB-like_ferredoxin"/>
</dbReference>
<dbReference type="PRINTS" id="PR02008">
    <property type="entry name" value="RCMTFAMILY"/>
</dbReference>
<evidence type="ECO:0000256" key="13">
    <source>
        <dbReference type="ARBA" id="ARBA00047283"/>
    </source>
</evidence>
<comment type="catalytic activity">
    <reaction evidence="13">
        <text>cytidine(967) in 16S rRNA + S-adenosyl-L-methionine = 5-methylcytidine(967) in 16S rRNA + S-adenosyl-L-homocysteine + H(+)</text>
        <dbReference type="Rhea" id="RHEA:42748"/>
        <dbReference type="Rhea" id="RHEA-COMP:10219"/>
        <dbReference type="Rhea" id="RHEA-COMP:10220"/>
        <dbReference type="ChEBI" id="CHEBI:15378"/>
        <dbReference type="ChEBI" id="CHEBI:57856"/>
        <dbReference type="ChEBI" id="CHEBI:59789"/>
        <dbReference type="ChEBI" id="CHEBI:74483"/>
        <dbReference type="ChEBI" id="CHEBI:82748"/>
        <dbReference type="EC" id="2.1.1.176"/>
    </reaction>
</comment>
<feature type="binding site" evidence="14">
    <location>
        <position position="320"/>
    </location>
    <ligand>
        <name>S-adenosyl-L-methionine</name>
        <dbReference type="ChEBI" id="CHEBI:59789"/>
    </ligand>
</feature>
<dbReference type="Gene3D" id="1.10.940.10">
    <property type="entry name" value="NusB-like"/>
    <property type="match status" value="1"/>
</dbReference>
<evidence type="ECO:0000256" key="1">
    <source>
        <dbReference type="ARBA" id="ARBA00002724"/>
    </source>
</evidence>
<comment type="subcellular location">
    <subcellularLocation>
        <location evidence="2">Cytoplasm</location>
    </subcellularLocation>
</comment>
<dbReference type="InterPro" id="IPR035926">
    <property type="entry name" value="NusB-like_sf"/>
</dbReference>
<evidence type="ECO:0000256" key="11">
    <source>
        <dbReference type="ARBA" id="ARBA00030399"/>
    </source>
</evidence>
<dbReference type="SUPFAM" id="SSF53335">
    <property type="entry name" value="S-adenosyl-L-methionine-dependent methyltransferases"/>
    <property type="match status" value="1"/>
</dbReference>
<feature type="binding site" evidence="14">
    <location>
        <begin position="269"/>
        <end position="275"/>
    </location>
    <ligand>
        <name>S-adenosyl-L-methionine</name>
        <dbReference type="ChEBI" id="CHEBI:59789"/>
    </ligand>
</feature>